<reference evidence="2" key="1">
    <citation type="submission" date="2023-10" db="EMBL/GenBank/DDBJ databases">
        <authorList>
            <person name="Chen Y."/>
            <person name="Shah S."/>
            <person name="Dougan E. K."/>
            <person name="Thang M."/>
            <person name="Chan C."/>
        </authorList>
    </citation>
    <scope>NUCLEOTIDE SEQUENCE [LARGE SCALE GENOMIC DNA]</scope>
</reference>
<dbReference type="Proteomes" id="UP001189429">
    <property type="component" value="Unassembled WGS sequence"/>
</dbReference>
<gene>
    <name evidence="2" type="ORF">PCOR1329_LOCUS4866</name>
</gene>
<evidence type="ECO:0000313" key="3">
    <source>
        <dbReference type="Proteomes" id="UP001189429"/>
    </source>
</evidence>
<feature type="region of interest" description="Disordered" evidence="1">
    <location>
        <begin position="22"/>
        <end position="87"/>
    </location>
</feature>
<accession>A0ABN9PT33</accession>
<dbReference type="EMBL" id="CAUYUJ010001261">
    <property type="protein sequence ID" value="CAK0795100.1"/>
    <property type="molecule type" value="Genomic_DNA"/>
</dbReference>
<feature type="non-terminal residue" evidence="2">
    <location>
        <position position="1"/>
    </location>
</feature>
<sequence length="106" mass="11299">HLGWRMTLDGAALLEFRVGGAVGLGTRPRTETPPGPRAPWRTSPPALGMRGRQVGGAVASNQASKSLREIPRARGRTSDDAHSVRSATDELVPWVRAAHCVEQPIG</sequence>
<evidence type="ECO:0000256" key="1">
    <source>
        <dbReference type="SAM" id="MobiDB-lite"/>
    </source>
</evidence>
<proteinExistence type="predicted"/>
<keyword evidence="3" id="KW-1185">Reference proteome</keyword>
<comment type="caution">
    <text evidence="2">The sequence shown here is derived from an EMBL/GenBank/DDBJ whole genome shotgun (WGS) entry which is preliminary data.</text>
</comment>
<protein>
    <submittedName>
        <fullName evidence="2">Uncharacterized protein</fullName>
    </submittedName>
</protein>
<organism evidence="2 3">
    <name type="scientific">Prorocentrum cordatum</name>
    <dbReference type="NCBI Taxonomy" id="2364126"/>
    <lineage>
        <taxon>Eukaryota</taxon>
        <taxon>Sar</taxon>
        <taxon>Alveolata</taxon>
        <taxon>Dinophyceae</taxon>
        <taxon>Prorocentrales</taxon>
        <taxon>Prorocentraceae</taxon>
        <taxon>Prorocentrum</taxon>
    </lineage>
</organism>
<feature type="compositionally biased region" description="Basic and acidic residues" evidence="1">
    <location>
        <begin position="66"/>
        <end position="83"/>
    </location>
</feature>
<evidence type="ECO:0000313" key="2">
    <source>
        <dbReference type="EMBL" id="CAK0795100.1"/>
    </source>
</evidence>
<name>A0ABN9PT33_9DINO</name>